<evidence type="ECO:0000256" key="1">
    <source>
        <dbReference type="ARBA" id="ARBA00004141"/>
    </source>
</evidence>
<dbReference type="Pfam" id="PF13564">
    <property type="entry name" value="DoxX_2"/>
    <property type="match status" value="1"/>
</dbReference>
<keyword evidence="2 5" id="KW-0812">Transmembrane</keyword>
<accession>A0A271LS47</accession>
<evidence type="ECO:0000313" key="6">
    <source>
        <dbReference type="EMBL" id="PAQ09978.1"/>
    </source>
</evidence>
<keyword evidence="7" id="KW-1185">Reference proteome</keyword>
<feature type="transmembrane region" description="Helical" evidence="5">
    <location>
        <begin position="61"/>
        <end position="81"/>
    </location>
</feature>
<keyword evidence="3 5" id="KW-1133">Transmembrane helix</keyword>
<evidence type="ECO:0000256" key="4">
    <source>
        <dbReference type="ARBA" id="ARBA00023136"/>
    </source>
</evidence>
<reference evidence="6 7" key="1">
    <citation type="submission" date="2017-08" db="EMBL/GenBank/DDBJ databases">
        <title>Mesorhizobium wenxinae sp. nov., a novel rhizobial species isolated from root nodules of chickpea (Cicer arietinum L.).</title>
        <authorList>
            <person name="Zhang J."/>
        </authorList>
    </citation>
    <scope>NUCLEOTIDE SEQUENCE [LARGE SCALE GENOMIC DNA]</scope>
    <source>
        <strain evidence="6 7">SDW018</strain>
    </source>
</reference>
<evidence type="ECO:0000313" key="7">
    <source>
        <dbReference type="Proteomes" id="UP000216442"/>
    </source>
</evidence>
<keyword evidence="4 5" id="KW-0472">Membrane</keyword>
<dbReference type="GO" id="GO:0016020">
    <property type="term" value="C:membrane"/>
    <property type="evidence" value="ECO:0007669"/>
    <property type="project" value="UniProtKB-SubCell"/>
</dbReference>
<dbReference type="RefSeq" id="WP_095492526.1">
    <property type="nucleotide sequence ID" value="NZ_NPKJ01000037.1"/>
</dbReference>
<dbReference type="OrthoDB" id="3385086at2"/>
<sequence length="143" mass="15324">MSNTLSFAPTQPAGKPLRAGLWVAQLLVFTSFTLFGGMKLFMPVDQLAAMWVWPGAVPPWFLHLMGLIDIAGGFGVLLPALTRIQPRLTVLAALGCVLLQIAATIFHLSRGEASVVPLNIILLALSAFILWGRGKKAPIPPRG</sequence>
<feature type="transmembrane region" description="Helical" evidence="5">
    <location>
        <begin position="21"/>
        <end position="41"/>
    </location>
</feature>
<dbReference type="InterPro" id="IPR032808">
    <property type="entry name" value="DoxX"/>
</dbReference>
<comment type="subcellular location">
    <subcellularLocation>
        <location evidence="1">Membrane</location>
        <topology evidence="1">Multi-pass membrane protein</topology>
    </subcellularLocation>
</comment>
<comment type="caution">
    <text evidence="6">The sequence shown here is derived from an EMBL/GenBank/DDBJ whole genome shotgun (WGS) entry which is preliminary data.</text>
</comment>
<dbReference type="Proteomes" id="UP000216442">
    <property type="component" value="Unassembled WGS sequence"/>
</dbReference>
<name>A0A271LS47_9HYPH</name>
<evidence type="ECO:0008006" key="8">
    <source>
        <dbReference type="Google" id="ProtNLM"/>
    </source>
</evidence>
<feature type="transmembrane region" description="Helical" evidence="5">
    <location>
        <begin position="88"/>
        <end position="108"/>
    </location>
</feature>
<feature type="transmembrane region" description="Helical" evidence="5">
    <location>
        <begin position="114"/>
        <end position="132"/>
    </location>
</feature>
<evidence type="ECO:0000256" key="3">
    <source>
        <dbReference type="ARBA" id="ARBA00022989"/>
    </source>
</evidence>
<proteinExistence type="predicted"/>
<evidence type="ECO:0000256" key="5">
    <source>
        <dbReference type="SAM" id="Phobius"/>
    </source>
</evidence>
<dbReference type="AlphaFoldDB" id="A0A271LS47"/>
<dbReference type="EMBL" id="NPKJ01000037">
    <property type="protein sequence ID" value="PAQ09978.1"/>
    <property type="molecule type" value="Genomic_DNA"/>
</dbReference>
<organism evidence="6 7">
    <name type="scientific">Mesorhizobium temperatum</name>
    <dbReference type="NCBI Taxonomy" id="241416"/>
    <lineage>
        <taxon>Bacteria</taxon>
        <taxon>Pseudomonadati</taxon>
        <taxon>Pseudomonadota</taxon>
        <taxon>Alphaproteobacteria</taxon>
        <taxon>Hyphomicrobiales</taxon>
        <taxon>Phyllobacteriaceae</taxon>
        <taxon>Mesorhizobium</taxon>
    </lineage>
</organism>
<gene>
    <name evidence="6" type="ORF">CIT26_10435</name>
</gene>
<protein>
    <recommendedName>
        <fullName evidence="8">DoxX family protein</fullName>
    </recommendedName>
</protein>
<evidence type="ECO:0000256" key="2">
    <source>
        <dbReference type="ARBA" id="ARBA00022692"/>
    </source>
</evidence>